<gene>
    <name evidence="1" type="ORF">F7P80_10950</name>
</gene>
<proteinExistence type="predicted"/>
<dbReference type="RefSeq" id="WP_151044727.1">
    <property type="nucleotide sequence ID" value="NZ_VZOT01000007.1"/>
</dbReference>
<protein>
    <submittedName>
        <fullName evidence="1">Uncharacterized protein</fullName>
    </submittedName>
</protein>
<comment type="caution">
    <text evidence="1">The sequence shown here is derived from an EMBL/GenBank/DDBJ whole genome shotgun (WGS) entry which is preliminary data.</text>
</comment>
<organism evidence="1">
    <name type="scientific">Comamonas kerstersii</name>
    <dbReference type="NCBI Taxonomy" id="225992"/>
    <lineage>
        <taxon>Bacteria</taxon>
        <taxon>Pseudomonadati</taxon>
        <taxon>Pseudomonadota</taxon>
        <taxon>Betaproteobacteria</taxon>
        <taxon>Burkholderiales</taxon>
        <taxon>Comamonadaceae</taxon>
        <taxon>Comamonas</taxon>
    </lineage>
</organism>
<sequence>MSLKSNVTAWLGDYDNSNQTGPNATKSIGSILTVANDYHTGGAGEPNSIYVPNSSLPYEIYDFKVYAGQGLDSVGAGAFGSKFVLESTNGFSWDTVNAGGGKYSFETSGSLNTLKLGYAADGGYSPAQATLTAFDTAEPLLVVNNFNVVVDYVALNTFGVADGNAQITVNAGNQNLFSYPQYYDKVTLNSAIIYDLTFDEAAAATSTFEYVLDAYLSGFSGGAITSASDISVINSYLSANGSSVSFDYYATAPSSLSSVEASTAFAEVESDLLLAA</sequence>
<evidence type="ECO:0000313" key="1">
    <source>
        <dbReference type="EMBL" id="KAB0586148.1"/>
    </source>
</evidence>
<accession>A0A6A1R1G1</accession>
<reference evidence="1" key="1">
    <citation type="submission" date="2019-09" db="EMBL/GenBank/DDBJ databases">
        <title>Draft genome sequences of 48 bacterial type strains from the CCUG.</title>
        <authorList>
            <person name="Tunovic T."/>
            <person name="Pineiro-Iglesias B."/>
            <person name="Unosson C."/>
            <person name="Inganas E."/>
            <person name="Ohlen M."/>
            <person name="Cardew S."/>
            <person name="Jensie-Markopoulos S."/>
            <person name="Salva-Serra F."/>
            <person name="Jaen-Luchoro D."/>
            <person name="Karlsson R."/>
            <person name="Svensson-Stadler L."/>
            <person name="Chun J."/>
            <person name="Moore E."/>
        </authorList>
    </citation>
    <scope>NUCLEOTIDE SEQUENCE</scope>
    <source>
        <strain evidence="1">CCUG 15333</strain>
    </source>
</reference>
<name>A0A6A1R1G1_9BURK</name>
<dbReference type="AlphaFoldDB" id="A0A6A1R1G1"/>
<dbReference type="EMBL" id="VZOT01000007">
    <property type="protein sequence ID" value="KAB0586148.1"/>
    <property type="molecule type" value="Genomic_DNA"/>
</dbReference>